<evidence type="ECO:0000313" key="2">
    <source>
        <dbReference type="EMBL" id="GIY28428.1"/>
    </source>
</evidence>
<name>A0AAV4S911_CAEEX</name>
<accession>A0AAV4S911</accession>
<reference evidence="2 3" key="1">
    <citation type="submission" date="2021-06" db="EMBL/GenBank/DDBJ databases">
        <title>Caerostris extrusa draft genome.</title>
        <authorList>
            <person name="Kono N."/>
            <person name="Arakawa K."/>
        </authorList>
    </citation>
    <scope>NUCLEOTIDE SEQUENCE [LARGE SCALE GENOMIC DNA]</scope>
</reference>
<sequence>MGTKNLLPSTQIGARTTLLTLMHLKTNPEGDAQLTESNETHSAQPMRPSQQLEWLLVPSDQSSNNICVAITGSKLTVGLVNVADLCPFLFPLYR</sequence>
<dbReference type="AlphaFoldDB" id="A0AAV4S911"/>
<keyword evidence="3" id="KW-1185">Reference proteome</keyword>
<dbReference type="EMBL" id="BPLR01008944">
    <property type="protein sequence ID" value="GIY28428.1"/>
    <property type="molecule type" value="Genomic_DNA"/>
</dbReference>
<evidence type="ECO:0000256" key="1">
    <source>
        <dbReference type="SAM" id="MobiDB-lite"/>
    </source>
</evidence>
<gene>
    <name evidence="2" type="ORF">CEXT_808171</name>
</gene>
<proteinExistence type="predicted"/>
<feature type="region of interest" description="Disordered" evidence="1">
    <location>
        <begin position="28"/>
        <end position="48"/>
    </location>
</feature>
<organism evidence="2 3">
    <name type="scientific">Caerostris extrusa</name>
    <name type="common">Bark spider</name>
    <name type="synonym">Caerostris bankana</name>
    <dbReference type="NCBI Taxonomy" id="172846"/>
    <lineage>
        <taxon>Eukaryota</taxon>
        <taxon>Metazoa</taxon>
        <taxon>Ecdysozoa</taxon>
        <taxon>Arthropoda</taxon>
        <taxon>Chelicerata</taxon>
        <taxon>Arachnida</taxon>
        <taxon>Araneae</taxon>
        <taxon>Araneomorphae</taxon>
        <taxon>Entelegynae</taxon>
        <taxon>Araneoidea</taxon>
        <taxon>Araneidae</taxon>
        <taxon>Caerostris</taxon>
    </lineage>
</organism>
<comment type="caution">
    <text evidence="2">The sequence shown here is derived from an EMBL/GenBank/DDBJ whole genome shotgun (WGS) entry which is preliminary data.</text>
</comment>
<protein>
    <submittedName>
        <fullName evidence="2">Uncharacterized protein</fullName>
    </submittedName>
</protein>
<feature type="compositionally biased region" description="Polar residues" evidence="1">
    <location>
        <begin position="34"/>
        <end position="48"/>
    </location>
</feature>
<dbReference type="Proteomes" id="UP001054945">
    <property type="component" value="Unassembled WGS sequence"/>
</dbReference>
<evidence type="ECO:0000313" key="3">
    <source>
        <dbReference type="Proteomes" id="UP001054945"/>
    </source>
</evidence>